<reference evidence="3" key="1">
    <citation type="submission" date="2020-07" db="EMBL/GenBank/DDBJ databases">
        <authorList>
            <person name="Partida-Martinez L."/>
            <person name="Huntemann M."/>
            <person name="Clum A."/>
            <person name="Wang J."/>
            <person name="Palaniappan K."/>
            <person name="Ritter S."/>
            <person name="Chen I.-M."/>
            <person name="Stamatis D."/>
            <person name="Reddy T."/>
            <person name="O'Malley R."/>
            <person name="Daum C."/>
            <person name="Shapiro N."/>
            <person name="Ivanova N."/>
            <person name="Kyrpides N."/>
            <person name="Woyke T."/>
        </authorList>
    </citation>
    <scope>NUCLEOTIDE SEQUENCE [LARGE SCALE GENOMIC DNA]</scope>
    <source>
        <strain evidence="3">AT2.8</strain>
    </source>
</reference>
<gene>
    <name evidence="2" type="ORF">F4694_005110</name>
</gene>
<accession>A0A852TL73</accession>
<proteinExistence type="predicted"/>
<reference evidence="3" key="2">
    <citation type="submission" date="2020-08" db="EMBL/GenBank/DDBJ databases">
        <title>The Agave Microbiome: Exploring the role of microbial communities in plant adaptations to desert environments.</title>
        <authorList>
            <person name="Partida-Martinez L.P."/>
        </authorList>
    </citation>
    <scope>NUCLEOTIDE SEQUENCE [LARGE SCALE GENOMIC DNA]</scope>
    <source>
        <strain evidence="3">AT2.8</strain>
    </source>
</reference>
<evidence type="ECO:0000313" key="3">
    <source>
        <dbReference type="Proteomes" id="UP000548423"/>
    </source>
</evidence>
<organism evidence="2 3">
    <name type="scientific">Neobacillus niacini</name>
    <dbReference type="NCBI Taxonomy" id="86668"/>
    <lineage>
        <taxon>Bacteria</taxon>
        <taxon>Bacillati</taxon>
        <taxon>Bacillota</taxon>
        <taxon>Bacilli</taxon>
        <taxon>Bacillales</taxon>
        <taxon>Bacillaceae</taxon>
        <taxon>Neobacillus</taxon>
    </lineage>
</organism>
<keyword evidence="1" id="KW-0472">Membrane</keyword>
<comment type="caution">
    <text evidence="2">The sequence shown here is derived from an EMBL/GenBank/DDBJ whole genome shotgun (WGS) entry which is preliminary data.</text>
</comment>
<dbReference type="AlphaFoldDB" id="A0A852TL73"/>
<evidence type="ECO:0000256" key="1">
    <source>
        <dbReference type="SAM" id="Phobius"/>
    </source>
</evidence>
<dbReference type="EMBL" id="JACCBX010000012">
    <property type="protein sequence ID" value="NYE08267.1"/>
    <property type="molecule type" value="Genomic_DNA"/>
</dbReference>
<evidence type="ECO:0000313" key="2">
    <source>
        <dbReference type="EMBL" id="NYE08267.1"/>
    </source>
</evidence>
<dbReference type="Proteomes" id="UP000548423">
    <property type="component" value="Unassembled WGS sequence"/>
</dbReference>
<keyword evidence="1" id="KW-1133">Transmembrane helix</keyword>
<name>A0A852TL73_9BACI</name>
<feature type="transmembrane region" description="Helical" evidence="1">
    <location>
        <begin position="12"/>
        <end position="30"/>
    </location>
</feature>
<keyword evidence="1" id="KW-0812">Transmembrane</keyword>
<protein>
    <submittedName>
        <fullName evidence="2">Uncharacterized protein</fullName>
    </submittedName>
</protein>
<sequence length="38" mass="4278">MELSQFMSPTSWSGIVTFLVLFSAGVYFNIKVYGSKLE</sequence>